<sequence length="127" mass="14189">MKVTLIVFLLITSLGACSSSPPRVEASRSMIKYDQVLESAKLVPETLWTALELKEEHEVISYNGKAISLGELYFSALGLQCRKIYISKIANIKADKFERISCKANTGEAWYLMSNVIDNNNKIELGN</sequence>
<accession>A0ABT0KK64</accession>
<gene>
    <name evidence="2" type="ORF">L2737_02100</name>
</gene>
<dbReference type="EMBL" id="JAKIKU010000001">
    <property type="protein sequence ID" value="MCL1044124.1"/>
    <property type="molecule type" value="Genomic_DNA"/>
</dbReference>
<dbReference type="Proteomes" id="UP001202134">
    <property type="component" value="Unassembled WGS sequence"/>
</dbReference>
<evidence type="ECO:0008006" key="4">
    <source>
        <dbReference type="Google" id="ProtNLM"/>
    </source>
</evidence>
<evidence type="ECO:0000313" key="3">
    <source>
        <dbReference type="Proteomes" id="UP001202134"/>
    </source>
</evidence>
<reference evidence="2 3" key="1">
    <citation type="submission" date="2022-01" db="EMBL/GenBank/DDBJ databases">
        <title>Whole genome-based taxonomy of the Shewanellaceae.</title>
        <authorList>
            <person name="Martin-Rodriguez A.J."/>
        </authorList>
    </citation>
    <scope>NUCLEOTIDE SEQUENCE [LARGE SCALE GENOMIC DNA]</scope>
    <source>
        <strain evidence="2 3">DSM 24955</strain>
    </source>
</reference>
<evidence type="ECO:0000256" key="1">
    <source>
        <dbReference type="SAM" id="SignalP"/>
    </source>
</evidence>
<keyword evidence="3" id="KW-1185">Reference proteome</keyword>
<keyword evidence="1" id="KW-0732">Signal</keyword>
<feature type="chain" id="PRO_5047017913" description="Lipoprotein" evidence="1">
    <location>
        <begin position="19"/>
        <end position="127"/>
    </location>
</feature>
<name>A0ABT0KK64_9GAMM</name>
<proteinExistence type="predicted"/>
<dbReference type="RefSeq" id="WP_248954583.1">
    <property type="nucleotide sequence ID" value="NZ_JAKIKU010000001.1"/>
</dbReference>
<organism evidence="2 3">
    <name type="scientific">Shewanella electrodiphila</name>
    <dbReference type="NCBI Taxonomy" id="934143"/>
    <lineage>
        <taxon>Bacteria</taxon>
        <taxon>Pseudomonadati</taxon>
        <taxon>Pseudomonadota</taxon>
        <taxon>Gammaproteobacteria</taxon>
        <taxon>Alteromonadales</taxon>
        <taxon>Shewanellaceae</taxon>
        <taxon>Shewanella</taxon>
    </lineage>
</organism>
<comment type="caution">
    <text evidence="2">The sequence shown here is derived from an EMBL/GenBank/DDBJ whole genome shotgun (WGS) entry which is preliminary data.</text>
</comment>
<evidence type="ECO:0000313" key="2">
    <source>
        <dbReference type="EMBL" id="MCL1044124.1"/>
    </source>
</evidence>
<dbReference type="PROSITE" id="PS51257">
    <property type="entry name" value="PROKAR_LIPOPROTEIN"/>
    <property type="match status" value="1"/>
</dbReference>
<feature type="signal peptide" evidence="1">
    <location>
        <begin position="1"/>
        <end position="18"/>
    </location>
</feature>
<protein>
    <recommendedName>
        <fullName evidence="4">Lipoprotein</fullName>
    </recommendedName>
</protein>